<dbReference type="SUPFAM" id="SSF47336">
    <property type="entry name" value="ACP-like"/>
    <property type="match status" value="1"/>
</dbReference>
<comment type="pathway">
    <text evidence="2">Antibiotic biosynthesis.</text>
</comment>
<gene>
    <name evidence="58" type="ORF">ACFP3R_18680</name>
</gene>
<evidence type="ECO:0000256" key="44">
    <source>
        <dbReference type="ARBA" id="ARBA00049019"/>
    </source>
</evidence>
<dbReference type="InterPro" id="IPR032821">
    <property type="entry name" value="PKS_assoc"/>
</dbReference>
<dbReference type="Pfam" id="PF00109">
    <property type="entry name" value="ketoacyl-synt"/>
    <property type="match status" value="2"/>
</dbReference>
<dbReference type="InterPro" id="IPR020841">
    <property type="entry name" value="PKS_Beta-ketoAc_synthase_dom"/>
</dbReference>
<reference evidence="59" key="1">
    <citation type="journal article" date="2019" name="Int. J. Syst. Evol. Microbiol.">
        <title>The Global Catalogue of Microorganisms (GCM) 10K type strain sequencing project: providing services to taxonomists for standard genome sequencing and annotation.</title>
        <authorList>
            <consortium name="The Broad Institute Genomics Platform"/>
            <consortium name="The Broad Institute Genome Sequencing Center for Infectious Disease"/>
            <person name="Wu L."/>
            <person name="Ma J."/>
        </authorList>
    </citation>
    <scope>NUCLEOTIDE SEQUENCE [LARGE SCALE GENOMIC DNA]</scope>
    <source>
        <strain evidence="59">CGMCC 4.7246</strain>
    </source>
</reference>
<dbReference type="SUPFAM" id="SSF52151">
    <property type="entry name" value="FabD/lysophospholipase-like"/>
    <property type="match status" value="2"/>
</dbReference>
<evidence type="ECO:0000256" key="18">
    <source>
        <dbReference type="ARBA" id="ARBA00023398"/>
    </source>
</evidence>
<feature type="active site" description="Proton acceptor; for dehydratase activity" evidence="53">
    <location>
        <position position="902"/>
    </location>
</feature>
<evidence type="ECO:0000256" key="31">
    <source>
        <dbReference type="ARBA" id="ARBA00047897"/>
    </source>
</evidence>
<dbReference type="InterPro" id="IPR016035">
    <property type="entry name" value="Acyl_Trfase/lysoPLipase"/>
</dbReference>
<dbReference type="Pfam" id="PF16197">
    <property type="entry name" value="KAsynt_C_assoc"/>
    <property type="match status" value="2"/>
</dbReference>
<evidence type="ECO:0000256" key="3">
    <source>
        <dbReference type="ARBA" id="ARBA00005189"/>
    </source>
</evidence>
<dbReference type="SMART" id="SM00827">
    <property type="entry name" value="PKS_AT"/>
    <property type="match status" value="2"/>
</dbReference>
<dbReference type="InterPro" id="IPR029058">
    <property type="entry name" value="AB_hydrolase_fold"/>
</dbReference>
<comment type="catalytic activity">
    <reaction evidence="13">
        <text>(3R)-hydroxyoctanoyl-[ACP] = (2E)-octenoyl-[ACP] + H2O</text>
        <dbReference type="Rhea" id="RHEA:41844"/>
        <dbReference type="Rhea" id="RHEA-COMP:9634"/>
        <dbReference type="Rhea" id="RHEA-COMP:9635"/>
        <dbReference type="ChEBI" id="CHEBI:15377"/>
        <dbReference type="ChEBI" id="CHEBI:78461"/>
        <dbReference type="ChEBI" id="CHEBI:78462"/>
    </reaction>
    <physiologicalReaction direction="left-to-right" evidence="13">
        <dbReference type="Rhea" id="RHEA:41845"/>
    </physiologicalReaction>
</comment>
<dbReference type="Gene3D" id="3.30.70.3290">
    <property type="match status" value="2"/>
</dbReference>
<evidence type="ECO:0000259" key="57">
    <source>
        <dbReference type="PROSITE" id="PS52019"/>
    </source>
</evidence>
<comment type="catalytic activity">
    <reaction evidence="39">
        <text>3-oxohexanoyl-[ACP] + NADPH + H(+) = (3R)-hydroxyhexanoyl-[ACP] + NADP(+)</text>
        <dbReference type="Rhea" id="RHEA:41824"/>
        <dbReference type="Rhea" id="RHEA-COMP:9629"/>
        <dbReference type="Rhea" id="RHEA-COMP:9630"/>
        <dbReference type="ChEBI" id="CHEBI:15378"/>
        <dbReference type="ChEBI" id="CHEBI:57783"/>
        <dbReference type="ChEBI" id="CHEBI:58349"/>
        <dbReference type="ChEBI" id="CHEBI:78456"/>
        <dbReference type="ChEBI" id="CHEBI:78457"/>
    </reaction>
    <physiologicalReaction direction="left-to-right" evidence="39">
        <dbReference type="Rhea" id="RHEA:41825"/>
    </physiologicalReaction>
</comment>
<comment type="catalytic activity">
    <reaction evidence="41">
        <text>holo-[ACP] + acetyl-CoA = acetyl-[ACP] + CoA</text>
        <dbReference type="Rhea" id="RHEA:41788"/>
        <dbReference type="Rhea" id="RHEA-COMP:9621"/>
        <dbReference type="Rhea" id="RHEA-COMP:9685"/>
        <dbReference type="ChEBI" id="CHEBI:57287"/>
        <dbReference type="ChEBI" id="CHEBI:57288"/>
        <dbReference type="ChEBI" id="CHEBI:64479"/>
        <dbReference type="ChEBI" id="CHEBI:78446"/>
        <dbReference type="EC" id="2.3.1.38"/>
    </reaction>
    <physiologicalReaction direction="left-to-right" evidence="41">
        <dbReference type="Rhea" id="RHEA:41789"/>
    </physiologicalReaction>
</comment>
<comment type="catalytic activity">
    <reaction evidence="32">
        <text>3-oxobutanoyl-[ACP] + NADPH + H(+) = (3R)-hydroxybutanoyl-[ACP] + NADP(+)</text>
        <dbReference type="Rhea" id="RHEA:41804"/>
        <dbReference type="Rhea" id="RHEA-COMP:9625"/>
        <dbReference type="Rhea" id="RHEA-COMP:9626"/>
        <dbReference type="ChEBI" id="CHEBI:15378"/>
        <dbReference type="ChEBI" id="CHEBI:57783"/>
        <dbReference type="ChEBI" id="CHEBI:58349"/>
        <dbReference type="ChEBI" id="CHEBI:78450"/>
        <dbReference type="ChEBI" id="CHEBI:78451"/>
    </reaction>
    <physiologicalReaction direction="left-to-right" evidence="32">
        <dbReference type="Rhea" id="RHEA:41805"/>
    </physiologicalReaction>
</comment>
<dbReference type="Gene3D" id="1.10.1200.10">
    <property type="entry name" value="ACP-like"/>
    <property type="match status" value="2"/>
</dbReference>
<comment type="catalytic activity">
    <reaction evidence="14">
        <text>(3R)-hydroxydodecanoyl-[ACP] = (2E)-dodecenoyl-[ACP] + H2O</text>
        <dbReference type="Rhea" id="RHEA:41876"/>
        <dbReference type="Rhea" id="RHEA-COMP:9642"/>
        <dbReference type="Rhea" id="RHEA-COMP:9643"/>
        <dbReference type="ChEBI" id="CHEBI:15377"/>
        <dbReference type="ChEBI" id="CHEBI:78470"/>
        <dbReference type="ChEBI" id="CHEBI:78472"/>
    </reaction>
    <physiologicalReaction direction="left-to-right" evidence="14">
        <dbReference type="Rhea" id="RHEA:41877"/>
    </physiologicalReaction>
</comment>
<evidence type="ECO:0000256" key="4">
    <source>
        <dbReference type="ARBA" id="ARBA00022450"/>
    </source>
</evidence>
<dbReference type="InterPro" id="IPR011032">
    <property type="entry name" value="GroES-like_sf"/>
</dbReference>
<comment type="catalytic activity">
    <reaction evidence="27">
        <text>tetradecanoyl-[ACP] + malonyl-[ACP] + H(+) = 3-oxohexadecanoyl-[ACP] + holo-[ACP] + CO2</text>
        <dbReference type="Rhea" id="RHEA:41900"/>
        <dbReference type="Rhea" id="RHEA-COMP:9623"/>
        <dbReference type="Rhea" id="RHEA-COMP:9648"/>
        <dbReference type="Rhea" id="RHEA-COMP:9649"/>
        <dbReference type="Rhea" id="RHEA-COMP:9685"/>
        <dbReference type="ChEBI" id="CHEBI:15378"/>
        <dbReference type="ChEBI" id="CHEBI:16526"/>
        <dbReference type="ChEBI" id="CHEBI:64479"/>
        <dbReference type="ChEBI" id="CHEBI:78449"/>
        <dbReference type="ChEBI" id="CHEBI:78477"/>
        <dbReference type="ChEBI" id="CHEBI:78478"/>
    </reaction>
    <physiologicalReaction direction="left-to-right" evidence="27">
        <dbReference type="Rhea" id="RHEA:41901"/>
    </physiologicalReaction>
</comment>
<feature type="domain" description="PKS/mFAS DH" evidence="57">
    <location>
        <begin position="2810"/>
        <end position="3077"/>
    </location>
</feature>
<comment type="catalytic activity">
    <reaction evidence="38">
        <text>a fatty acyl-[ACP] + malonyl-[ACP] + H(+) = a 3-oxoacyl-[ACP] + holo-[ACP] + CO2</text>
        <dbReference type="Rhea" id="RHEA:22836"/>
        <dbReference type="Rhea" id="RHEA-COMP:9623"/>
        <dbReference type="Rhea" id="RHEA-COMP:9685"/>
        <dbReference type="Rhea" id="RHEA-COMP:9916"/>
        <dbReference type="Rhea" id="RHEA-COMP:14125"/>
        <dbReference type="ChEBI" id="CHEBI:15378"/>
        <dbReference type="ChEBI" id="CHEBI:16526"/>
        <dbReference type="ChEBI" id="CHEBI:64479"/>
        <dbReference type="ChEBI" id="CHEBI:78449"/>
        <dbReference type="ChEBI" id="CHEBI:78776"/>
        <dbReference type="ChEBI" id="CHEBI:138651"/>
        <dbReference type="EC" id="2.3.1.41"/>
    </reaction>
    <physiologicalReaction direction="left-to-right" evidence="38">
        <dbReference type="Rhea" id="RHEA:22837"/>
    </physiologicalReaction>
</comment>
<comment type="catalytic activity">
    <reaction evidence="37">
        <text>(2E)-octenoyl-[ACP] + NADPH + H(+) = octanoyl-[ACP] + NADP(+)</text>
        <dbReference type="Rhea" id="RHEA:41848"/>
        <dbReference type="Rhea" id="RHEA-COMP:9635"/>
        <dbReference type="Rhea" id="RHEA-COMP:9636"/>
        <dbReference type="ChEBI" id="CHEBI:15378"/>
        <dbReference type="ChEBI" id="CHEBI:57783"/>
        <dbReference type="ChEBI" id="CHEBI:58349"/>
        <dbReference type="ChEBI" id="CHEBI:78462"/>
        <dbReference type="ChEBI" id="CHEBI:78463"/>
    </reaction>
    <physiologicalReaction direction="left-to-right" evidence="37">
        <dbReference type="Rhea" id="RHEA:41849"/>
    </physiologicalReaction>
</comment>
<dbReference type="InterPro" id="IPR055123">
    <property type="entry name" value="SpnB-like_Rossmann"/>
</dbReference>
<comment type="catalytic activity">
    <reaction evidence="18">
        <text>(3R)-hydroxytetradecanoyl-[ACP] = (2E)-tetradecenoyl-[ACP] + H2O</text>
        <dbReference type="Rhea" id="RHEA:41892"/>
        <dbReference type="Rhea" id="RHEA-COMP:9646"/>
        <dbReference type="Rhea" id="RHEA-COMP:9647"/>
        <dbReference type="ChEBI" id="CHEBI:15377"/>
        <dbReference type="ChEBI" id="CHEBI:78474"/>
        <dbReference type="ChEBI" id="CHEBI:78475"/>
    </reaction>
    <physiologicalReaction direction="left-to-right" evidence="18">
        <dbReference type="Rhea" id="RHEA:41893"/>
    </physiologicalReaction>
</comment>
<keyword evidence="9" id="KW-0045">Antibiotic biosynthesis</keyword>
<evidence type="ECO:0000256" key="26">
    <source>
        <dbReference type="ARBA" id="ARBA00047440"/>
    </source>
</evidence>
<evidence type="ECO:0000256" key="9">
    <source>
        <dbReference type="ARBA" id="ARBA00023194"/>
    </source>
</evidence>
<comment type="catalytic activity">
    <reaction evidence="42">
        <text>hexadecanoyl-[ACP] + H2O = hexadecanoate + holo-[ACP] + H(+)</text>
        <dbReference type="Rhea" id="RHEA:41932"/>
        <dbReference type="Rhea" id="RHEA-COMP:9652"/>
        <dbReference type="Rhea" id="RHEA-COMP:9685"/>
        <dbReference type="ChEBI" id="CHEBI:7896"/>
        <dbReference type="ChEBI" id="CHEBI:15377"/>
        <dbReference type="ChEBI" id="CHEBI:15378"/>
        <dbReference type="ChEBI" id="CHEBI:64479"/>
        <dbReference type="ChEBI" id="CHEBI:78483"/>
        <dbReference type="EC" id="3.1.2.14"/>
    </reaction>
    <physiologicalReaction direction="left-to-right" evidence="42">
        <dbReference type="Rhea" id="RHEA:41933"/>
    </physiologicalReaction>
</comment>
<feature type="region of interest" description="C-terminal hotdog fold" evidence="53">
    <location>
        <begin position="996"/>
        <end position="1127"/>
    </location>
</feature>
<evidence type="ECO:0000256" key="7">
    <source>
        <dbReference type="ARBA" id="ARBA00022799"/>
    </source>
</evidence>
<evidence type="ECO:0000256" key="6">
    <source>
        <dbReference type="ARBA" id="ARBA00022679"/>
    </source>
</evidence>
<evidence type="ECO:0000256" key="23">
    <source>
        <dbReference type="ARBA" id="ARBA00047300"/>
    </source>
</evidence>
<dbReference type="SMART" id="SM00823">
    <property type="entry name" value="PKS_PP"/>
    <property type="match status" value="2"/>
</dbReference>
<evidence type="ECO:0000256" key="27">
    <source>
        <dbReference type="ARBA" id="ARBA00047451"/>
    </source>
</evidence>
<comment type="catalytic activity">
    <reaction evidence="31">
        <text>(2E)-hexenoyl-[ACP] + NADPH + H(+) = hexanoyl-[ACP] + NADP(+)</text>
        <dbReference type="Rhea" id="RHEA:41832"/>
        <dbReference type="Rhea" id="RHEA-COMP:9631"/>
        <dbReference type="Rhea" id="RHEA-COMP:9632"/>
        <dbReference type="ChEBI" id="CHEBI:15378"/>
        <dbReference type="ChEBI" id="CHEBI:57783"/>
        <dbReference type="ChEBI" id="CHEBI:58349"/>
        <dbReference type="ChEBI" id="CHEBI:78458"/>
        <dbReference type="ChEBI" id="CHEBI:78459"/>
    </reaction>
    <physiologicalReaction direction="left-to-right" evidence="31">
        <dbReference type="Rhea" id="RHEA:41833"/>
    </physiologicalReaction>
</comment>
<dbReference type="SUPFAM" id="SSF51735">
    <property type="entry name" value="NAD(P)-binding Rossmann-fold domains"/>
    <property type="match status" value="6"/>
</dbReference>
<dbReference type="SUPFAM" id="SSF53474">
    <property type="entry name" value="alpha/beta-Hydrolases"/>
    <property type="match status" value="1"/>
</dbReference>
<dbReference type="SMART" id="SM00822">
    <property type="entry name" value="PKS_KR"/>
    <property type="match status" value="2"/>
</dbReference>
<protein>
    <submittedName>
        <fullName evidence="58">SDR family NAD(P)-dependent oxidoreductase</fullName>
    </submittedName>
</protein>
<evidence type="ECO:0000256" key="54">
    <source>
        <dbReference type="SAM" id="MobiDB-lite"/>
    </source>
</evidence>
<evidence type="ECO:0000256" key="12">
    <source>
        <dbReference type="ARBA" id="ARBA00023315"/>
    </source>
</evidence>
<dbReference type="SMART" id="SM00826">
    <property type="entry name" value="PKS_DH"/>
    <property type="match status" value="2"/>
</dbReference>
<comment type="catalytic activity">
    <reaction evidence="45">
        <text>decanoyl-[ACP] + malonyl-[ACP] + H(+) = 3-oxododecanoyl-[ACP] + holo-[ACP] + CO2</text>
        <dbReference type="Rhea" id="RHEA:41868"/>
        <dbReference type="Rhea" id="RHEA-COMP:9623"/>
        <dbReference type="Rhea" id="RHEA-COMP:9640"/>
        <dbReference type="Rhea" id="RHEA-COMP:9641"/>
        <dbReference type="Rhea" id="RHEA-COMP:9685"/>
        <dbReference type="ChEBI" id="CHEBI:15378"/>
        <dbReference type="ChEBI" id="CHEBI:16526"/>
        <dbReference type="ChEBI" id="CHEBI:64479"/>
        <dbReference type="ChEBI" id="CHEBI:78449"/>
        <dbReference type="ChEBI" id="CHEBI:78468"/>
        <dbReference type="ChEBI" id="CHEBI:78469"/>
    </reaction>
    <physiologicalReaction direction="left-to-right" evidence="45">
        <dbReference type="Rhea" id="RHEA:41869"/>
    </physiologicalReaction>
</comment>
<evidence type="ECO:0000256" key="41">
    <source>
        <dbReference type="ARBA" id="ARBA00048691"/>
    </source>
</evidence>
<evidence type="ECO:0000313" key="59">
    <source>
        <dbReference type="Proteomes" id="UP001596220"/>
    </source>
</evidence>
<evidence type="ECO:0000256" key="33">
    <source>
        <dbReference type="ARBA" id="ARBA00047961"/>
    </source>
</evidence>
<comment type="catalytic activity">
    <reaction evidence="47">
        <text>3-oxododecanoyl-[ACP] + NADPH + H(+) = (3R)-hydroxydodecanoyl-[ACP] + NADP(+)</text>
        <dbReference type="Rhea" id="RHEA:41872"/>
        <dbReference type="Rhea" id="RHEA-COMP:9641"/>
        <dbReference type="Rhea" id="RHEA-COMP:9642"/>
        <dbReference type="ChEBI" id="CHEBI:15378"/>
        <dbReference type="ChEBI" id="CHEBI:57783"/>
        <dbReference type="ChEBI" id="CHEBI:58349"/>
        <dbReference type="ChEBI" id="CHEBI:78469"/>
        <dbReference type="ChEBI" id="CHEBI:78470"/>
    </reaction>
    <physiologicalReaction direction="left-to-right" evidence="47">
        <dbReference type="Rhea" id="RHEA:41873"/>
    </physiologicalReaction>
</comment>
<dbReference type="InterPro" id="IPR036736">
    <property type="entry name" value="ACP-like_sf"/>
</dbReference>
<dbReference type="Pfam" id="PF21089">
    <property type="entry name" value="PKS_DH_N"/>
    <property type="match status" value="2"/>
</dbReference>
<comment type="catalytic activity">
    <reaction evidence="29">
        <text>dodecanoyl-[ACP] + malonyl-[ACP] + H(+) = 3-oxotetradecanoyl-[ACP] + holo-[ACP] + CO2</text>
        <dbReference type="Rhea" id="RHEA:41884"/>
        <dbReference type="Rhea" id="RHEA-COMP:9623"/>
        <dbReference type="Rhea" id="RHEA-COMP:9644"/>
        <dbReference type="Rhea" id="RHEA-COMP:9645"/>
        <dbReference type="Rhea" id="RHEA-COMP:9685"/>
        <dbReference type="ChEBI" id="CHEBI:15378"/>
        <dbReference type="ChEBI" id="CHEBI:16526"/>
        <dbReference type="ChEBI" id="CHEBI:64479"/>
        <dbReference type="ChEBI" id="CHEBI:65264"/>
        <dbReference type="ChEBI" id="CHEBI:78449"/>
        <dbReference type="ChEBI" id="CHEBI:78473"/>
    </reaction>
    <physiologicalReaction direction="left-to-right" evidence="29">
        <dbReference type="Rhea" id="RHEA:41885"/>
    </physiologicalReaction>
</comment>
<dbReference type="InterPro" id="IPR001031">
    <property type="entry name" value="Thioesterase"/>
</dbReference>
<dbReference type="Proteomes" id="UP001596220">
    <property type="component" value="Unassembled WGS sequence"/>
</dbReference>
<feature type="region of interest" description="N-terminal hotdog fold" evidence="53">
    <location>
        <begin position="872"/>
        <end position="985"/>
    </location>
</feature>
<dbReference type="Gene3D" id="3.40.50.720">
    <property type="entry name" value="NAD(P)-binding Rossmann-like Domain"/>
    <property type="match status" value="4"/>
</dbReference>
<dbReference type="PANTHER" id="PTHR43775">
    <property type="entry name" value="FATTY ACID SYNTHASE"/>
    <property type="match status" value="1"/>
</dbReference>
<evidence type="ECO:0000256" key="47">
    <source>
        <dbReference type="ARBA" id="ARBA00049263"/>
    </source>
</evidence>
<keyword evidence="4" id="KW-0596">Phosphopantetheine</keyword>
<dbReference type="InterPro" id="IPR013968">
    <property type="entry name" value="PKS_KR"/>
</dbReference>
<evidence type="ECO:0000256" key="19">
    <source>
        <dbReference type="ARBA" id="ARBA00023399"/>
    </source>
</evidence>
<evidence type="ECO:0000256" key="35">
    <source>
        <dbReference type="ARBA" id="ARBA00048281"/>
    </source>
</evidence>
<dbReference type="CDD" id="cd05195">
    <property type="entry name" value="enoyl_red"/>
    <property type="match status" value="2"/>
</dbReference>
<dbReference type="InterPro" id="IPR020843">
    <property type="entry name" value="ER"/>
</dbReference>
<evidence type="ECO:0000256" key="48">
    <source>
        <dbReference type="ARBA" id="ARBA00049414"/>
    </source>
</evidence>
<dbReference type="CDD" id="cd00833">
    <property type="entry name" value="PKS"/>
    <property type="match status" value="2"/>
</dbReference>
<comment type="catalytic activity">
    <reaction evidence="30">
        <text>(2E)-hexadecenoyl-[ACP] + NADPH + H(+) = hexadecanoyl-[ACP] + NADP(+)</text>
        <dbReference type="Rhea" id="RHEA:41912"/>
        <dbReference type="Rhea" id="RHEA-COMP:9651"/>
        <dbReference type="Rhea" id="RHEA-COMP:9652"/>
        <dbReference type="ChEBI" id="CHEBI:15378"/>
        <dbReference type="ChEBI" id="CHEBI:57783"/>
        <dbReference type="ChEBI" id="CHEBI:58349"/>
        <dbReference type="ChEBI" id="CHEBI:78481"/>
        <dbReference type="ChEBI" id="CHEBI:78483"/>
    </reaction>
    <physiologicalReaction direction="left-to-right" evidence="30">
        <dbReference type="Rhea" id="RHEA:41913"/>
    </physiologicalReaction>
</comment>
<evidence type="ECO:0000256" key="11">
    <source>
        <dbReference type="ARBA" id="ARBA00023268"/>
    </source>
</evidence>
<dbReference type="Gene3D" id="3.40.47.10">
    <property type="match status" value="2"/>
</dbReference>
<evidence type="ECO:0000259" key="55">
    <source>
        <dbReference type="PROSITE" id="PS50075"/>
    </source>
</evidence>
<evidence type="ECO:0000256" key="28">
    <source>
        <dbReference type="ARBA" id="ARBA00047500"/>
    </source>
</evidence>
<keyword evidence="12" id="KW-0012">Acyltransferase</keyword>
<dbReference type="Pfam" id="PF14765">
    <property type="entry name" value="PS-DH"/>
    <property type="match status" value="2"/>
</dbReference>
<dbReference type="InterPro" id="IPR049552">
    <property type="entry name" value="PKS_DH_N"/>
</dbReference>
<comment type="catalytic activity">
    <reaction evidence="48">
        <text>3-oxohexadecanoyl-[ACP] + NADPH + H(+) = (3R)-hydroxyhexadecanoyl-[ACP] + NADP(+)</text>
        <dbReference type="Rhea" id="RHEA:41904"/>
        <dbReference type="Rhea" id="RHEA-COMP:9649"/>
        <dbReference type="Rhea" id="RHEA-COMP:9650"/>
        <dbReference type="ChEBI" id="CHEBI:15378"/>
        <dbReference type="ChEBI" id="CHEBI:57783"/>
        <dbReference type="ChEBI" id="CHEBI:58349"/>
        <dbReference type="ChEBI" id="CHEBI:78478"/>
        <dbReference type="ChEBI" id="CHEBI:78480"/>
    </reaction>
    <physiologicalReaction direction="left-to-right" evidence="48">
        <dbReference type="Rhea" id="RHEA:41905"/>
    </physiologicalReaction>
</comment>
<comment type="catalytic activity">
    <reaction evidence="23">
        <text>3-oxooctadecanoyl-[ACP] + NADPH + H(+) = (3R)-hydroxyoctadecanoyl-[ACP] + NADP(+)</text>
        <dbReference type="Rhea" id="RHEA:41920"/>
        <dbReference type="Rhea" id="RHEA-COMP:9653"/>
        <dbReference type="Rhea" id="RHEA-COMP:9654"/>
        <dbReference type="ChEBI" id="CHEBI:15378"/>
        <dbReference type="ChEBI" id="CHEBI:57783"/>
        <dbReference type="ChEBI" id="CHEBI:58349"/>
        <dbReference type="ChEBI" id="CHEBI:78487"/>
        <dbReference type="ChEBI" id="CHEBI:78488"/>
    </reaction>
    <physiologicalReaction direction="left-to-right" evidence="23">
        <dbReference type="Rhea" id="RHEA:41921"/>
    </physiologicalReaction>
</comment>
<comment type="catalytic activity">
    <reaction evidence="51">
        <text>(2E)-decenoyl-[ACP] + NADPH + H(+) = decanoyl-[ACP] + NADP(+)</text>
        <dbReference type="Rhea" id="RHEA:41864"/>
        <dbReference type="Rhea" id="RHEA-COMP:9639"/>
        <dbReference type="Rhea" id="RHEA-COMP:9640"/>
        <dbReference type="ChEBI" id="CHEBI:15378"/>
        <dbReference type="ChEBI" id="CHEBI:57783"/>
        <dbReference type="ChEBI" id="CHEBI:58349"/>
        <dbReference type="ChEBI" id="CHEBI:78467"/>
        <dbReference type="ChEBI" id="CHEBI:78468"/>
    </reaction>
    <physiologicalReaction direction="left-to-right" evidence="51">
        <dbReference type="Rhea" id="RHEA:41865"/>
    </physiologicalReaction>
</comment>
<evidence type="ECO:0000256" key="8">
    <source>
        <dbReference type="ARBA" id="ARBA00022898"/>
    </source>
</evidence>
<comment type="catalytic activity">
    <reaction evidence="35">
        <text>(2E)-dodecenoyl-[ACP] + NADPH + H(+) = dodecanoyl-[ACP] + NADP(+)</text>
        <dbReference type="Rhea" id="RHEA:41880"/>
        <dbReference type="Rhea" id="RHEA-COMP:9643"/>
        <dbReference type="Rhea" id="RHEA-COMP:9644"/>
        <dbReference type="ChEBI" id="CHEBI:15378"/>
        <dbReference type="ChEBI" id="CHEBI:57783"/>
        <dbReference type="ChEBI" id="CHEBI:58349"/>
        <dbReference type="ChEBI" id="CHEBI:65264"/>
        <dbReference type="ChEBI" id="CHEBI:78472"/>
    </reaction>
    <physiologicalReaction direction="left-to-right" evidence="35">
        <dbReference type="Rhea" id="RHEA:41881"/>
    </physiologicalReaction>
</comment>
<evidence type="ECO:0000256" key="14">
    <source>
        <dbReference type="ARBA" id="ARBA00023351"/>
    </source>
</evidence>
<dbReference type="Gene3D" id="3.90.180.10">
    <property type="entry name" value="Medium-chain alcohol dehydrogenases, catalytic domain"/>
    <property type="match status" value="2"/>
</dbReference>
<evidence type="ECO:0000256" key="50">
    <source>
        <dbReference type="ARBA" id="ARBA00049449"/>
    </source>
</evidence>
<evidence type="ECO:0000256" key="51">
    <source>
        <dbReference type="ARBA" id="ARBA00049521"/>
    </source>
</evidence>
<comment type="catalytic activity">
    <reaction evidence="52">
        <text>octanoyl-[ACP] + malonyl-[ACP] + H(+) = 3-oxodecanoyl-[ACP] + holo-[ACP] + CO2</text>
        <dbReference type="Rhea" id="RHEA:41852"/>
        <dbReference type="Rhea" id="RHEA-COMP:9623"/>
        <dbReference type="Rhea" id="RHEA-COMP:9636"/>
        <dbReference type="Rhea" id="RHEA-COMP:9637"/>
        <dbReference type="Rhea" id="RHEA-COMP:9685"/>
        <dbReference type="ChEBI" id="CHEBI:15378"/>
        <dbReference type="ChEBI" id="CHEBI:16526"/>
        <dbReference type="ChEBI" id="CHEBI:64479"/>
        <dbReference type="ChEBI" id="CHEBI:78449"/>
        <dbReference type="ChEBI" id="CHEBI:78463"/>
        <dbReference type="ChEBI" id="CHEBI:78464"/>
    </reaction>
    <physiologicalReaction direction="left-to-right" evidence="52">
        <dbReference type="Rhea" id="RHEA:41853"/>
    </physiologicalReaction>
</comment>
<feature type="region of interest" description="C-terminal hotdog fold" evidence="53">
    <location>
        <begin position="2944"/>
        <end position="3077"/>
    </location>
</feature>
<evidence type="ECO:0000256" key="13">
    <source>
        <dbReference type="ARBA" id="ARBA00023332"/>
    </source>
</evidence>
<dbReference type="InterPro" id="IPR020807">
    <property type="entry name" value="PKS_DH"/>
</dbReference>
<dbReference type="SUPFAM" id="SSF53901">
    <property type="entry name" value="Thiolase-like"/>
    <property type="match status" value="2"/>
</dbReference>
<feature type="region of interest" description="Disordered" evidence="54">
    <location>
        <begin position="4177"/>
        <end position="4202"/>
    </location>
</feature>
<evidence type="ECO:0000256" key="40">
    <source>
        <dbReference type="ARBA" id="ARBA00048650"/>
    </source>
</evidence>
<keyword evidence="6" id="KW-0808">Transferase</keyword>
<dbReference type="InterPro" id="IPR049900">
    <property type="entry name" value="PKS_mFAS_DH"/>
</dbReference>
<proteinExistence type="predicted"/>
<comment type="function">
    <text evidence="22">Fatty acid synthetase is a multifunctional enzyme that catalyzes the de novo biosynthesis of long-chain saturated fatty acids starting from acetyl-CoA and malonyl-CoA in the presence of NADPH. This multifunctional protein contains 7 catalytic activities and a site for the binding of the prosthetic group 4'-phosphopantetheine of the acyl carrier protein ([ACP]) domain.</text>
</comment>
<sequence>MDNEQKLRDYLKRVVVDLQQTRHRLREVQAEATEPIAVVGMGCRLPGGVTGPADLWRLVTGGVDAVSAFPADRGWDVDALYAPGSDRPGTSHTRHGGFLHDAALFDPGLFGVSPREALAMDPQQRQVLETTWEALEHAAIDPLSLRGSRTGVFTGVMYQDYATRLHRAPAGFEGQLSLGSAPSVVSGRVSYTFGLEGPAVTVDTACSSSLVALHLACQSLRRRESSLALAGGVTVMSTPVTYIDFSRQGGLAPDGRCKAFAAAADGTGFSEGVGVLVLERLADARRHDHPVLAVVRGTAVNQDGASSRLTAPSGPAQQRVIRQALADAGLTAADVDLVEAHGTGTTLGDPVEAHALLATYGQDRAEPAWLGTVKSNIGHTQAAAGVAGVIKAVLALRHGEMPRSLHVDRPSPRIDWSRGAVELLTAPRPWSAPVRRAAVSSFGASGTNSHAVLEQAPPEEVPDRPPAAGPVPCLLSAHGAEALRAQADRLAAHLAGTDQDVRDVARTLAGRAALGRRAFVVADDRDGLVEALAHVEGDPVAEPGPVAFLFSGQGSQREGMGRQLHAAHPAFARAWDEVDAHLSVRTDAAALARTGFAQPALFALQVALCRLVESWGLRPDAVLGHSVGEVAAAHVAGVLSLPDACALVSARGRLMQELPTGGAMVAVRATEEEVRPLLGPGVDLAAVNGPSSVVLSGDEDAVLALAARFEGAKRLRVSHAFHSARMEPVLGEFRRVVERLTFREPGLRVVAGDVADPEFWVRQVREPVRFADGVRALLDLGVRSSLEIGPDGVLSAMGEDCAAGVPAAFVPALRRDRPEPRSVVTALARLHGRGVPVDWGSFFAGTGARPVELPTYAFRRTRYWLDAPRAADDVVVVDLAGSDGLLVSRKLSAAAHPWLTDHVVLGSVLVPGTALLELAALACDRAGLGRVAELTLHAPVVLPATGEVEVQVRVDGRRALSIHSRAGSEWVHHADGVPADEPAAPSRLVDWPPTGAVALDVAGHYDRLADAGLRYGPAFRGLRAAWRRDDEVFAEVVPPPGDAHLPALLDAALHAIGLGPVGDAGLAHLPFAWRDVTLHATGPSALRVRVTPTGPAEVAVEVADGTGAPVATIGSLALRPAAVDPRHDGMFLVEWVPVPPGPPATDVVLETCAGGAALPAGGRRAARHALERVRAWLAEERPERLAFVTGGAVAVGDEDLPDLANAPVWGLLRSAQSEHPDRFLLVDVDDDPESTRVLPELLGSGEPQLAIRAGVGYAPRLTRFPVGGRRLHATPGGTLDTLTRVPAPEAGRPLGPGEVRVAVLAAGLNFRDVLMTLGLYPGEVALGGEGAGVVREVGPDVTGLRPGDRVFGLFRGSFGPLAVTDHRMLAPIPAGWTAEQAAAVPVVFLTAYYGLRDLADVRPGERVLVHAAAGGVGTAAVQLVRHLGGEVFGTASAGKQAATGLDDEHFASSRDLDFGTGFPPVDVVLNSLAREFADASLRLVRPGGRFLEMGKTDVRDPADHPDLVYRAFDLLEAGPDRLGEMLREVVGLFDRGALRLPPVTTWPLGRAGEAFRFVAQARHVGKVVLTLPKPLDPAGAVLITGGTGALGGLLARHLVTAHGVRHLVLVSRGGSAPALCADLAALGAEVTAVACDLADREAVAGLLASIPRPLTAVVHAAGVLADATVSALTPERLDEVLRPKLDGAWHLHELTGDLAAFVLFSSAAGVLGGPGQANYAAGNAFLDALAQHRRARGLPAVSLAWGHWGRSDGMAGGLDERDRARMAGSGIGALSEEEGLALFDAALGADEALLVPVRFDPAAPHPDSPLLRRLARGRDRRAVGRAAPAPADLSEAALLDLVRDHAATVLGFGSAAEVDRGRPFRDLGFDSLTAVELRNRLAAATGLRLPATLVFDHPTPEALAGLLRRRLLGAAAEPGRSGPVGRDARDVEPIAAGPIAAGPIAAEPIAVVAMSCRLPGGVDSPEALWDLVAAGRDAVAGFPVDRGWDLGDLGPSGGGFLHDAADFDAGFFGISPREALAMDPQQRLLLEGTWEVFERAGIVPAALRGEPVGVYVGVLHNGYAESLGDARDTLEGHVVTGTLAGVASGRPAYAFGLEGPAITVDTACSSSLVAIHLASQALRQGECSLAVAGGVTVSATPDVFVEFGRQGALSADGRCKAFSAAADGFGVADGLGLVLLERLSDARRRGHRVLAVVRGSAVNQDGASNGLTAPSGPAQQRVIRRALANASLRPSEVDLVEAHGTGTRLGDQIEARALAEVYGPVRVGTVKSNIGHAQAAAGVAGVIKVVQALRHGVLPRTLHVDTPLPEAADLRLLAEAEDWRVDGRPRRAGVSSFGISGTNAHLVLEQAPEEAGDLAGPPAPAPVAWVVSARSAPALEAQVERLRAHVLARPDLAPADVGFSLATGRTLMAHRAVAIGASRDELLADLGAVTGVASRSSGAVFVFPGQGSQWTGMAAGLLADSPVFAERMRKCAAAVRAVSDVDVLAVLREGRPLDRVDVVQPALFAVMVSLAHLWRSSGVRPAAVVGHSQGEVAAACVAGALSLEDAARVVVTRSRLFAESLAGRGAVLAVALPAGRVEPLLGRWAGRLSVAGRNGPASSTVAGDLTALAEFAEECAAGGVRVRTVPDTIASHSAQVDRIRDRLLAELADVSPRPASVPFYSAVTGALLDPAALGAEYWFRNVREPVDFEGAIRSALAAGHSAFVECSPHPVLTTSVAEIGAEIGADAGADPGVVSVGSLRRDEGHLRRFLTSVAEAHARGVEVEWSFPAGARMVDLPTYAFQRERYWPDGARTADVRSAGLSSADHPLLGAAVAVAETDGLVCAGLLSTGTQPWLADHVVSGAALFPGTGFVELARHAGDQVGCGALAGLTLTAPLVLPAGEAVRVQVAVGAPDPSGTRPVTVHSRRCDDDPWTRHATGLVRPAPPADPPAPVHWPPADAVALDLAGLPGQLAGVGLAYGPAFRGLTAAWRRGDELFAEVRLPAVVRDADRYGLHPAALDAALHVLGHAGGGTSLPFEWSGVSLHATGASSLRVRLTPLGADAFAVEVADATGAPVASVESLSFRPVAGARPDSLHRLDWTPVPVPPATGPAAGVVFTEDFADTADALGLVQDWLAQETRARLVFITRGAVSTGPGEDVTDLDRAPVWGLVRSAQAEHPDRFGLVDLGGDLPAHEVPATAGAAVSAAGPAAVSPAVPGAVPAAVPGPVPGAVPTAVPAALPVAVAAAIEAGEAQLAVRGGELLAPRLTRLVDDPPPTGPWRLHSGGGGLDDLSFAASPEADRPLAAREVRIAVRAAGLNFRDVLVALGLVPEGDRAIGAEASGVVVEVGPEVTRFAPGDAVAGLCSGAFGPEAVTDERLLARVPKGWTHVEAASAPVAYLTAHYALTDLARVEPGQAVLVHAAAGGVGMAAVRLAQRLGAEVYATASEGKWDALRALGLPDDRIASSRDLRFATRFGPVDVVLNSLAGEFVDASLRLLRPGGRFLEMGKTDLRDPADHPGVDYRAFDLDEAGPDRIAGLTAELAELFDRGLLGPLPTRPWDLRRAREAFRFVAGARHVGKVVLTVPKPLDPDGTVLITGGTGTLGRLVARHLATRHGVRRLLLTTRRTDHPPLEPIPGADVEVVVCDVGDRDDLARLLARVPADHPLTAVVHAAGVLDDGVVESLTPRRLDAVWRPKAGAARHLHELTRHLDLAAFVLFSSGAGVLGAAGQGGYAAANAFLDALAAHRQARGLPGVSLAWGLWADRSGMTADADTARLARAGLTGLSAEEGLALFDAALATGLPLVVPAKLAARARVRRPAARSARSDADGLRRRLAALPAADRRAALVELVRGHAAAVLGHADPAAVDPEGAFLQAGFDSLTAVELRNGLNAATGLRLPTSAVFDQHTPAGLAARLLDELDLGGPATTDLLSDLFRRAVADGRVTEGLDLLRAAGGLRPAFTSSARLPRFPEAVRLAPGPAGTRPPGLLCLPSPVVMGGVQQYARLARHWRGLREVHAVPVPGFAEHEPLPASPDVLVDVLAEVVLRRGEPGGQVLVGYSWGGLLALATAGELERRATPPAGVVLLDTHLTGVGDLFERLLHGLLEREPLFGPFTGTRLSAMGQYLRLLDGHRPPEVAAPVLFVRPEGSAALRPGWPRVRDVPGDHFTMVREHAGDTALAIEEWLGELDESAVHDPGGQRAPVQPGAAGVGAARGGA</sequence>
<feature type="region of interest" description="N-terminal hotdog fold" evidence="53">
    <location>
        <begin position="2810"/>
        <end position="2932"/>
    </location>
</feature>
<feature type="compositionally biased region" description="Gly residues" evidence="54">
    <location>
        <begin position="4193"/>
        <end position="4202"/>
    </location>
</feature>
<evidence type="ECO:0000256" key="20">
    <source>
        <dbReference type="ARBA" id="ARBA00023401"/>
    </source>
</evidence>
<dbReference type="SMART" id="SM00824">
    <property type="entry name" value="PKS_TE"/>
    <property type="match status" value="1"/>
</dbReference>
<feature type="domain" description="PKS/mFAS DH" evidence="57">
    <location>
        <begin position="872"/>
        <end position="1127"/>
    </location>
</feature>
<dbReference type="Pfam" id="PF02801">
    <property type="entry name" value="Ketoacyl-synt_C"/>
    <property type="match status" value="2"/>
</dbReference>
<evidence type="ECO:0000256" key="16">
    <source>
        <dbReference type="ARBA" id="ARBA00023388"/>
    </source>
</evidence>
<keyword evidence="7" id="KW-0702">S-nitrosylation</keyword>
<dbReference type="InterPro" id="IPR057326">
    <property type="entry name" value="KR_dom"/>
</dbReference>
<feature type="active site" description="Proton donor; for dehydratase activity" evidence="53">
    <location>
        <position position="3004"/>
    </location>
</feature>
<dbReference type="InterPro" id="IPR014030">
    <property type="entry name" value="Ketoacyl_synth_N"/>
</dbReference>
<evidence type="ECO:0000256" key="30">
    <source>
        <dbReference type="ARBA" id="ARBA00047810"/>
    </source>
</evidence>
<comment type="catalytic activity">
    <reaction evidence="43">
        <text>3-oxotetradecanoyl-[ACP] + NADPH + H(+) = (3R)-hydroxytetradecanoyl-[ACP] + NADP(+)</text>
        <dbReference type="Rhea" id="RHEA:41888"/>
        <dbReference type="Rhea" id="RHEA-COMP:9645"/>
        <dbReference type="Rhea" id="RHEA-COMP:9646"/>
        <dbReference type="ChEBI" id="CHEBI:15378"/>
        <dbReference type="ChEBI" id="CHEBI:57783"/>
        <dbReference type="ChEBI" id="CHEBI:58349"/>
        <dbReference type="ChEBI" id="CHEBI:78473"/>
        <dbReference type="ChEBI" id="CHEBI:78474"/>
    </reaction>
    <physiologicalReaction direction="left-to-right" evidence="43">
        <dbReference type="Rhea" id="RHEA:41889"/>
    </physiologicalReaction>
</comment>
<evidence type="ECO:0000256" key="29">
    <source>
        <dbReference type="ARBA" id="ARBA00047578"/>
    </source>
</evidence>
<dbReference type="InterPro" id="IPR001227">
    <property type="entry name" value="Ac_transferase_dom_sf"/>
</dbReference>
<comment type="catalytic activity">
    <reaction evidence="17">
        <text>a (3R)-hydroxyacyl-[ACP] = a (2E)-enoyl-[ACP] + H2O</text>
        <dbReference type="Rhea" id="RHEA:13097"/>
        <dbReference type="Rhea" id="RHEA-COMP:9925"/>
        <dbReference type="Rhea" id="RHEA-COMP:9945"/>
        <dbReference type="ChEBI" id="CHEBI:15377"/>
        <dbReference type="ChEBI" id="CHEBI:78784"/>
        <dbReference type="ChEBI" id="CHEBI:78827"/>
        <dbReference type="EC" id="4.2.1.59"/>
    </reaction>
    <physiologicalReaction direction="left-to-right" evidence="17">
        <dbReference type="Rhea" id="RHEA:13098"/>
    </physiologicalReaction>
</comment>
<comment type="cofactor">
    <cofactor evidence="1">
        <name>pantetheine 4'-phosphate</name>
        <dbReference type="ChEBI" id="CHEBI:47942"/>
    </cofactor>
</comment>
<comment type="catalytic activity">
    <reaction evidence="15">
        <text>(3R)-hydroxyhexanoyl-[ACP] = (2E)-hexenoyl-[ACP] + H2O</text>
        <dbReference type="Rhea" id="RHEA:41828"/>
        <dbReference type="Rhea" id="RHEA-COMP:9630"/>
        <dbReference type="Rhea" id="RHEA-COMP:9631"/>
        <dbReference type="ChEBI" id="CHEBI:15377"/>
        <dbReference type="ChEBI" id="CHEBI:78457"/>
        <dbReference type="ChEBI" id="CHEBI:78458"/>
    </reaction>
    <physiologicalReaction direction="left-to-right" evidence="15">
        <dbReference type="Rhea" id="RHEA:41829"/>
    </physiologicalReaction>
</comment>
<comment type="catalytic activity">
    <reaction evidence="40">
        <text>a 2,3-saturated acyl-[ACP] + NADP(+) = a (2E)-enoyl-[ACP] + NADPH + H(+)</text>
        <dbReference type="Rhea" id="RHEA:22564"/>
        <dbReference type="Rhea" id="RHEA-COMP:9925"/>
        <dbReference type="Rhea" id="RHEA-COMP:9926"/>
        <dbReference type="ChEBI" id="CHEBI:15378"/>
        <dbReference type="ChEBI" id="CHEBI:57783"/>
        <dbReference type="ChEBI" id="CHEBI:58349"/>
        <dbReference type="ChEBI" id="CHEBI:78784"/>
        <dbReference type="ChEBI" id="CHEBI:78785"/>
        <dbReference type="EC" id="1.3.1.39"/>
    </reaction>
    <physiologicalReaction direction="right-to-left" evidence="40">
        <dbReference type="Rhea" id="RHEA:22566"/>
    </physiologicalReaction>
</comment>
<dbReference type="InterPro" id="IPR036299">
    <property type="entry name" value="Polyketide_synth_docking_sf"/>
</dbReference>
<comment type="catalytic activity">
    <reaction evidence="26">
        <text>3-oxodecanoyl-[ACP] + NADPH + H(+) = (3R)-hydroxydecanoyl-[ACP] + NADP(+)</text>
        <dbReference type="Rhea" id="RHEA:41856"/>
        <dbReference type="Rhea" id="RHEA-COMP:9637"/>
        <dbReference type="Rhea" id="RHEA-COMP:9638"/>
        <dbReference type="ChEBI" id="CHEBI:15378"/>
        <dbReference type="ChEBI" id="CHEBI:57783"/>
        <dbReference type="ChEBI" id="CHEBI:58349"/>
        <dbReference type="ChEBI" id="CHEBI:78464"/>
        <dbReference type="ChEBI" id="CHEBI:78466"/>
    </reaction>
    <physiologicalReaction direction="left-to-right" evidence="26">
        <dbReference type="Rhea" id="RHEA:41857"/>
    </physiologicalReaction>
</comment>
<dbReference type="InterPro" id="IPR020806">
    <property type="entry name" value="PKS_PP-bd"/>
</dbReference>
<dbReference type="Pfam" id="PF22953">
    <property type="entry name" value="SpnB_Rossmann"/>
    <property type="match status" value="2"/>
</dbReference>
<dbReference type="InterPro" id="IPR042104">
    <property type="entry name" value="PKS_dehydratase_sf"/>
</dbReference>
<evidence type="ECO:0000256" key="25">
    <source>
        <dbReference type="ARBA" id="ARBA00047400"/>
    </source>
</evidence>
<evidence type="ECO:0000256" key="38">
    <source>
        <dbReference type="ARBA" id="ARBA00048506"/>
    </source>
</evidence>
<evidence type="ECO:0000256" key="15">
    <source>
        <dbReference type="ARBA" id="ARBA00023373"/>
    </source>
</evidence>
<dbReference type="Pfam" id="PF00698">
    <property type="entry name" value="Acyl_transf_1"/>
    <property type="match status" value="2"/>
</dbReference>
<dbReference type="Pfam" id="PF08990">
    <property type="entry name" value="Docking"/>
    <property type="match status" value="1"/>
</dbReference>
<evidence type="ECO:0000256" key="17">
    <source>
        <dbReference type="ARBA" id="ARBA00023394"/>
    </source>
</evidence>
<comment type="catalytic activity">
    <reaction evidence="19">
        <text>(3R)-hydroxyoctadecanoyl-[ACP] = (2E)-octadecenoyl-[ACP] + H2O</text>
        <dbReference type="Rhea" id="RHEA:41924"/>
        <dbReference type="Rhea" id="RHEA-COMP:9654"/>
        <dbReference type="Rhea" id="RHEA-COMP:9655"/>
        <dbReference type="ChEBI" id="CHEBI:15377"/>
        <dbReference type="ChEBI" id="CHEBI:78488"/>
        <dbReference type="ChEBI" id="CHEBI:78489"/>
    </reaction>
    <physiologicalReaction direction="left-to-right" evidence="19">
        <dbReference type="Rhea" id="RHEA:41925"/>
    </physiologicalReaction>
</comment>
<dbReference type="InterPro" id="IPR002364">
    <property type="entry name" value="Quin_OxRdtase/zeta-crystal_CS"/>
</dbReference>
<dbReference type="InterPro" id="IPR009081">
    <property type="entry name" value="PP-bd_ACP"/>
</dbReference>
<organism evidence="58 59">
    <name type="scientific">Saccharothrix lopnurensis</name>
    <dbReference type="NCBI Taxonomy" id="1670621"/>
    <lineage>
        <taxon>Bacteria</taxon>
        <taxon>Bacillati</taxon>
        <taxon>Actinomycetota</taxon>
        <taxon>Actinomycetes</taxon>
        <taxon>Pseudonocardiales</taxon>
        <taxon>Pseudonocardiaceae</taxon>
        <taxon>Saccharothrix</taxon>
    </lineage>
</organism>
<comment type="catalytic activity">
    <reaction evidence="34">
        <text>hexadecanoyl-[ACP] + malonyl-[ACP] + H(+) = 3-oxooctadecanoyl-[ACP] + holo-[ACP] + CO2</text>
        <dbReference type="Rhea" id="RHEA:41916"/>
        <dbReference type="Rhea" id="RHEA-COMP:9623"/>
        <dbReference type="Rhea" id="RHEA-COMP:9652"/>
        <dbReference type="Rhea" id="RHEA-COMP:9653"/>
        <dbReference type="Rhea" id="RHEA-COMP:9685"/>
        <dbReference type="ChEBI" id="CHEBI:15378"/>
        <dbReference type="ChEBI" id="CHEBI:16526"/>
        <dbReference type="ChEBI" id="CHEBI:64479"/>
        <dbReference type="ChEBI" id="CHEBI:78449"/>
        <dbReference type="ChEBI" id="CHEBI:78483"/>
        <dbReference type="ChEBI" id="CHEBI:78487"/>
    </reaction>
    <physiologicalReaction direction="left-to-right" evidence="34">
        <dbReference type="Rhea" id="RHEA:41917"/>
    </physiologicalReaction>
</comment>
<dbReference type="InterPro" id="IPR020802">
    <property type="entry name" value="TesA-like"/>
</dbReference>
<evidence type="ECO:0000256" key="10">
    <source>
        <dbReference type="ARBA" id="ARBA00023239"/>
    </source>
</evidence>
<dbReference type="InterPro" id="IPR014043">
    <property type="entry name" value="Acyl_transferase_dom"/>
</dbReference>
<evidence type="ECO:0000313" key="58">
    <source>
        <dbReference type="EMBL" id="MFC6091306.1"/>
    </source>
</evidence>
<dbReference type="PROSITE" id="PS52019">
    <property type="entry name" value="PKS_MFAS_DH"/>
    <property type="match status" value="2"/>
</dbReference>
<comment type="catalytic activity">
    <reaction evidence="46">
        <text>(2E)-tetradecenoyl-[ACP] + NADPH + H(+) = tetradecanoyl-[ACP] + NADP(+)</text>
        <dbReference type="Rhea" id="RHEA:41896"/>
        <dbReference type="Rhea" id="RHEA-COMP:9647"/>
        <dbReference type="Rhea" id="RHEA-COMP:9648"/>
        <dbReference type="ChEBI" id="CHEBI:15378"/>
        <dbReference type="ChEBI" id="CHEBI:57783"/>
        <dbReference type="ChEBI" id="CHEBI:58349"/>
        <dbReference type="ChEBI" id="CHEBI:78475"/>
        <dbReference type="ChEBI" id="CHEBI:78477"/>
    </reaction>
    <physiologicalReaction direction="left-to-right" evidence="46">
        <dbReference type="Rhea" id="RHEA:41897"/>
    </physiologicalReaction>
</comment>
<comment type="catalytic activity">
    <reaction evidence="24">
        <text>hexanoyl-[ACP] + malonyl-[ACP] + H(+) = 3-oxooctanoyl-[ACP] + holo-[ACP] + CO2</text>
        <dbReference type="Rhea" id="RHEA:41836"/>
        <dbReference type="Rhea" id="RHEA-COMP:9623"/>
        <dbReference type="Rhea" id="RHEA-COMP:9632"/>
        <dbReference type="Rhea" id="RHEA-COMP:9633"/>
        <dbReference type="Rhea" id="RHEA-COMP:9685"/>
        <dbReference type="ChEBI" id="CHEBI:15378"/>
        <dbReference type="ChEBI" id="CHEBI:16526"/>
        <dbReference type="ChEBI" id="CHEBI:64479"/>
        <dbReference type="ChEBI" id="CHEBI:78449"/>
        <dbReference type="ChEBI" id="CHEBI:78459"/>
        <dbReference type="ChEBI" id="CHEBI:78460"/>
    </reaction>
    <physiologicalReaction direction="left-to-right" evidence="24">
        <dbReference type="Rhea" id="RHEA:41837"/>
    </physiologicalReaction>
</comment>
<dbReference type="Gene3D" id="3.40.366.10">
    <property type="entry name" value="Malonyl-Coenzyme A Acyl Carrier Protein, domain 2"/>
    <property type="match status" value="2"/>
</dbReference>
<dbReference type="SUPFAM" id="SSF101173">
    <property type="entry name" value="Docking domain B of the erythromycin polyketide synthase (DEBS)"/>
    <property type="match status" value="1"/>
</dbReference>
<comment type="catalytic activity">
    <reaction evidence="20">
        <text>(3R)-hydroxyhexadecanoyl-[ACP] = (2E)-hexadecenoyl-[ACP] + H2O</text>
        <dbReference type="Rhea" id="RHEA:41908"/>
        <dbReference type="Rhea" id="RHEA-COMP:9650"/>
        <dbReference type="Rhea" id="RHEA-COMP:9651"/>
        <dbReference type="ChEBI" id="CHEBI:15377"/>
        <dbReference type="ChEBI" id="CHEBI:78480"/>
        <dbReference type="ChEBI" id="CHEBI:78481"/>
    </reaction>
    <physiologicalReaction direction="left-to-right" evidence="20">
        <dbReference type="Rhea" id="RHEA:41909"/>
    </physiologicalReaction>
</comment>
<dbReference type="Gene3D" id="3.10.129.110">
    <property type="entry name" value="Polyketide synthase dehydratase"/>
    <property type="match status" value="2"/>
</dbReference>
<dbReference type="InterPro" id="IPR013154">
    <property type="entry name" value="ADH-like_N"/>
</dbReference>
<evidence type="ECO:0000256" key="34">
    <source>
        <dbReference type="ARBA" id="ARBA00048051"/>
    </source>
</evidence>
<evidence type="ECO:0000259" key="56">
    <source>
        <dbReference type="PROSITE" id="PS52004"/>
    </source>
</evidence>
<comment type="catalytic activity">
    <reaction evidence="49">
        <text>3-oxooctanoyl-[ACP] + NADPH + H(+) = (3R)-hydroxyoctanoyl-[ACP] + NADP(+)</text>
        <dbReference type="Rhea" id="RHEA:41840"/>
        <dbReference type="Rhea" id="RHEA-COMP:9633"/>
        <dbReference type="Rhea" id="RHEA-COMP:9634"/>
        <dbReference type="ChEBI" id="CHEBI:15378"/>
        <dbReference type="ChEBI" id="CHEBI:57783"/>
        <dbReference type="ChEBI" id="CHEBI:58349"/>
        <dbReference type="ChEBI" id="CHEBI:78460"/>
        <dbReference type="ChEBI" id="CHEBI:78461"/>
    </reaction>
    <physiologicalReaction direction="left-to-right" evidence="49">
        <dbReference type="Rhea" id="RHEA:41841"/>
    </physiologicalReaction>
</comment>
<accession>A0ABW1P780</accession>
<dbReference type="PROSITE" id="PS52004">
    <property type="entry name" value="KS3_2"/>
    <property type="match status" value="2"/>
</dbReference>
<dbReference type="SMART" id="SM00829">
    <property type="entry name" value="PKS_ER"/>
    <property type="match status" value="2"/>
</dbReference>
<dbReference type="SUPFAM" id="SSF50129">
    <property type="entry name" value="GroES-like"/>
    <property type="match status" value="2"/>
</dbReference>
<evidence type="ECO:0000256" key="21">
    <source>
        <dbReference type="ARBA" id="ARBA00023402"/>
    </source>
</evidence>
<keyword evidence="8" id="KW-0663">Pyridoxal phosphate</keyword>
<dbReference type="InterPro" id="IPR049551">
    <property type="entry name" value="PKS_DH_C"/>
</dbReference>
<evidence type="ECO:0000256" key="22">
    <source>
        <dbReference type="ARBA" id="ARBA00023442"/>
    </source>
</evidence>
<evidence type="ECO:0000256" key="42">
    <source>
        <dbReference type="ARBA" id="ARBA00048704"/>
    </source>
</evidence>
<comment type="catalytic activity">
    <reaction evidence="25">
        <text>a (3R)-hydroxyacyl-[ACP] + NADP(+) = a 3-oxoacyl-[ACP] + NADPH + H(+)</text>
        <dbReference type="Rhea" id="RHEA:17397"/>
        <dbReference type="Rhea" id="RHEA-COMP:9916"/>
        <dbReference type="Rhea" id="RHEA-COMP:9945"/>
        <dbReference type="ChEBI" id="CHEBI:15378"/>
        <dbReference type="ChEBI" id="CHEBI:57783"/>
        <dbReference type="ChEBI" id="CHEBI:58349"/>
        <dbReference type="ChEBI" id="CHEBI:78776"/>
        <dbReference type="ChEBI" id="CHEBI:78827"/>
        <dbReference type="EC" id="1.1.1.100"/>
    </reaction>
    <physiologicalReaction direction="right-to-left" evidence="25">
        <dbReference type="Rhea" id="RHEA:17399"/>
    </physiologicalReaction>
</comment>
<comment type="catalytic activity">
    <reaction evidence="44">
        <text>(2E)-octadecenoyl-[ACP] + NADPH + H(+) = octadecanoyl-[ACP] + NADP(+)</text>
        <dbReference type="Rhea" id="RHEA:41928"/>
        <dbReference type="Rhea" id="RHEA-COMP:9655"/>
        <dbReference type="Rhea" id="RHEA-COMP:9656"/>
        <dbReference type="ChEBI" id="CHEBI:15378"/>
        <dbReference type="ChEBI" id="CHEBI:57783"/>
        <dbReference type="ChEBI" id="CHEBI:58349"/>
        <dbReference type="ChEBI" id="CHEBI:78489"/>
        <dbReference type="ChEBI" id="CHEBI:78495"/>
    </reaction>
    <physiologicalReaction direction="left-to-right" evidence="44">
        <dbReference type="Rhea" id="RHEA:41929"/>
    </physiologicalReaction>
</comment>
<dbReference type="PANTHER" id="PTHR43775:SF51">
    <property type="entry name" value="INACTIVE PHENOLPHTHIOCEROL SYNTHESIS POLYKETIDE SYNTHASE TYPE I PKS1-RELATED"/>
    <property type="match status" value="1"/>
</dbReference>
<feature type="region of interest" description="Disordered" evidence="54">
    <location>
        <begin position="2899"/>
        <end position="2918"/>
    </location>
</feature>
<keyword evidence="10" id="KW-0456">Lyase</keyword>
<feature type="domain" description="Carrier" evidence="55">
    <location>
        <begin position="3830"/>
        <end position="3905"/>
    </location>
</feature>
<evidence type="ECO:0000256" key="53">
    <source>
        <dbReference type="PROSITE-ProRule" id="PRU01363"/>
    </source>
</evidence>
<dbReference type="CDD" id="cd08956">
    <property type="entry name" value="KR_3_FAS_SDR_x"/>
    <property type="match status" value="2"/>
</dbReference>
<name>A0ABW1P780_9PSEU</name>
<feature type="active site" description="Proton donor; for dehydratase activity" evidence="53">
    <location>
        <position position="1050"/>
    </location>
</feature>
<dbReference type="PROSITE" id="PS50075">
    <property type="entry name" value="CARRIER"/>
    <property type="match status" value="2"/>
</dbReference>
<comment type="pathway">
    <text evidence="3">Lipid metabolism.</text>
</comment>
<keyword evidence="5" id="KW-0597">Phosphoprotein</keyword>
<feature type="domain" description="Ketosynthase family 3 (KS3)" evidence="56">
    <location>
        <begin position="33"/>
        <end position="455"/>
    </location>
</feature>
<evidence type="ECO:0000256" key="32">
    <source>
        <dbReference type="ARBA" id="ARBA00047953"/>
    </source>
</evidence>
<dbReference type="SMART" id="SM01294">
    <property type="entry name" value="PKS_PP_betabranch"/>
    <property type="match status" value="1"/>
</dbReference>
<dbReference type="Gene3D" id="3.40.50.1820">
    <property type="entry name" value="alpha/beta hydrolase"/>
    <property type="match status" value="1"/>
</dbReference>
<dbReference type="RefSeq" id="WP_380637506.1">
    <property type="nucleotide sequence ID" value="NZ_JBHSQO010000017.1"/>
</dbReference>
<dbReference type="PROSITE" id="PS00606">
    <property type="entry name" value="KS3_1"/>
    <property type="match status" value="2"/>
</dbReference>
<evidence type="ECO:0000256" key="5">
    <source>
        <dbReference type="ARBA" id="ARBA00022553"/>
    </source>
</evidence>
<comment type="caution">
    <text evidence="58">The sequence shown here is derived from an EMBL/GenBank/DDBJ whole genome shotgun (WGS) entry which is preliminary data.</text>
</comment>
<dbReference type="Pfam" id="PF13602">
    <property type="entry name" value="ADH_zinc_N_2"/>
    <property type="match status" value="2"/>
</dbReference>
<evidence type="ECO:0000256" key="52">
    <source>
        <dbReference type="ARBA" id="ARBA00049533"/>
    </source>
</evidence>
<dbReference type="InterPro" id="IPR016036">
    <property type="entry name" value="Malonyl_transacylase_ACP-bd"/>
</dbReference>
<dbReference type="SMART" id="SM00825">
    <property type="entry name" value="PKS_KS"/>
    <property type="match status" value="2"/>
</dbReference>
<dbReference type="PROSITE" id="PS01162">
    <property type="entry name" value="QOR_ZETA_CRYSTAL"/>
    <property type="match status" value="1"/>
</dbReference>
<evidence type="ECO:0000256" key="49">
    <source>
        <dbReference type="ARBA" id="ARBA00049422"/>
    </source>
</evidence>
<dbReference type="PROSITE" id="PS00012">
    <property type="entry name" value="PHOSPHOPANTETHEINE"/>
    <property type="match status" value="2"/>
</dbReference>
<feature type="domain" description="Carrier" evidence="55">
    <location>
        <begin position="1836"/>
        <end position="1911"/>
    </location>
</feature>
<dbReference type="SUPFAM" id="SSF55048">
    <property type="entry name" value="Probable ACP-binding domain of malonyl-CoA ACP transacylase"/>
    <property type="match status" value="2"/>
</dbReference>
<dbReference type="Pfam" id="PF00975">
    <property type="entry name" value="Thioesterase"/>
    <property type="match status" value="1"/>
</dbReference>
<dbReference type="InterPro" id="IPR050091">
    <property type="entry name" value="PKS_NRPS_Biosynth_Enz"/>
</dbReference>
<comment type="catalytic activity">
    <reaction evidence="16">
        <text>(3R)-hydroxydecanoyl-[ACP] = (2E)-decenoyl-[ACP] + H2O</text>
        <dbReference type="Rhea" id="RHEA:41860"/>
        <dbReference type="Rhea" id="RHEA-COMP:9638"/>
        <dbReference type="Rhea" id="RHEA-COMP:9639"/>
        <dbReference type="ChEBI" id="CHEBI:15377"/>
        <dbReference type="ChEBI" id="CHEBI:78466"/>
        <dbReference type="ChEBI" id="CHEBI:78467"/>
    </reaction>
    <physiologicalReaction direction="left-to-right" evidence="16">
        <dbReference type="Rhea" id="RHEA:41861"/>
    </physiologicalReaction>
</comment>
<dbReference type="InterPro" id="IPR015083">
    <property type="entry name" value="NorB/c/GfsB-D-like_docking"/>
</dbReference>
<dbReference type="Pfam" id="PF08659">
    <property type="entry name" value="KR"/>
    <property type="match status" value="2"/>
</dbReference>
<comment type="catalytic activity">
    <reaction evidence="28">
        <text>(2E)-butenoyl-[ACP] + NADPH + H(+) = butanoyl-[ACP] + NADP(+)</text>
        <dbReference type="Rhea" id="RHEA:41812"/>
        <dbReference type="Rhea" id="RHEA-COMP:9627"/>
        <dbReference type="Rhea" id="RHEA-COMP:9628"/>
        <dbReference type="ChEBI" id="CHEBI:15378"/>
        <dbReference type="ChEBI" id="CHEBI:57783"/>
        <dbReference type="ChEBI" id="CHEBI:58349"/>
        <dbReference type="ChEBI" id="CHEBI:78453"/>
        <dbReference type="ChEBI" id="CHEBI:78454"/>
    </reaction>
    <physiologicalReaction direction="left-to-right" evidence="28">
        <dbReference type="Rhea" id="RHEA:41813"/>
    </physiologicalReaction>
</comment>
<comment type="catalytic activity">
    <reaction evidence="36">
        <text>tetradecanoyl-[ACP] + H2O = tetradecanoate + holo-[ACP] + H(+)</text>
        <dbReference type="Rhea" id="RHEA:30123"/>
        <dbReference type="Rhea" id="RHEA-COMP:9648"/>
        <dbReference type="Rhea" id="RHEA-COMP:9685"/>
        <dbReference type="ChEBI" id="CHEBI:15377"/>
        <dbReference type="ChEBI" id="CHEBI:15378"/>
        <dbReference type="ChEBI" id="CHEBI:30807"/>
        <dbReference type="ChEBI" id="CHEBI:64479"/>
        <dbReference type="ChEBI" id="CHEBI:78477"/>
        <dbReference type="EC" id="3.1.2.14"/>
    </reaction>
    <physiologicalReaction direction="left-to-right" evidence="36">
        <dbReference type="Rhea" id="RHEA:30124"/>
    </physiologicalReaction>
</comment>
<evidence type="ECO:0000256" key="36">
    <source>
        <dbReference type="ARBA" id="ARBA00048289"/>
    </source>
</evidence>
<evidence type="ECO:0000256" key="39">
    <source>
        <dbReference type="ARBA" id="ARBA00048571"/>
    </source>
</evidence>
<evidence type="ECO:0000256" key="37">
    <source>
        <dbReference type="ARBA" id="ARBA00048420"/>
    </source>
</evidence>
<feature type="domain" description="Ketosynthase family 3 (KS3)" evidence="56">
    <location>
        <begin position="1946"/>
        <end position="2350"/>
    </location>
</feature>
<dbReference type="InterPro" id="IPR018201">
    <property type="entry name" value="Ketoacyl_synth_AS"/>
</dbReference>
<evidence type="ECO:0000256" key="2">
    <source>
        <dbReference type="ARBA" id="ARBA00004792"/>
    </source>
</evidence>
<comment type="catalytic activity">
    <reaction evidence="33">
        <text>acetyl-[ACP] + malonyl-[ACP] + H(+) = 3-oxobutanoyl-[ACP] + holo-[ACP] + CO2</text>
        <dbReference type="Rhea" id="RHEA:41800"/>
        <dbReference type="Rhea" id="RHEA-COMP:9621"/>
        <dbReference type="Rhea" id="RHEA-COMP:9623"/>
        <dbReference type="Rhea" id="RHEA-COMP:9625"/>
        <dbReference type="Rhea" id="RHEA-COMP:9685"/>
        <dbReference type="ChEBI" id="CHEBI:15378"/>
        <dbReference type="ChEBI" id="CHEBI:16526"/>
        <dbReference type="ChEBI" id="CHEBI:64479"/>
        <dbReference type="ChEBI" id="CHEBI:78446"/>
        <dbReference type="ChEBI" id="CHEBI:78449"/>
        <dbReference type="ChEBI" id="CHEBI:78450"/>
    </reaction>
    <physiologicalReaction direction="left-to-right" evidence="33">
        <dbReference type="Rhea" id="RHEA:41801"/>
    </physiologicalReaction>
</comment>
<dbReference type="InterPro" id="IPR036291">
    <property type="entry name" value="NAD(P)-bd_dom_sf"/>
</dbReference>
<keyword evidence="59" id="KW-1185">Reference proteome</keyword>
<feature type="active site" description="Proton acceptor; for dehydratase activity" evidence="53">
    <location>
        <position position="2842"/>
    </location>
</feature>
<dbReference type="InterPro" id="IPR006162">
    <property type="entry name" value="Ppantetheine_attach_site"/>
</dbReference>
<comment type="catalytic activity">
    <reaction evidence="50">
        <text>butanoyl-[ACP] + malonyl-[ACP] + H(+) = 3-oxohexanoyl-[ACP] + holo-[ACP] + CO2</text>
        <dbReference type="Rhea" id="RHEA:41820"/>
        <dbReference type="Rhea" id="RHEA-COMP:9623"/>
        <dbReference type="Rhea" id="RHEA-COMP:9628"/>
        <dbReference type="Rhea" id="RHEA-COMP:9629"/>
        <dbReference type="Rhea" id="RHEA-COMP:9685"/>
        <dbReference type="ChEBI" id="CHEBI:15378"/>
        <dbReference type="ChEBI" id="CHEBI:16526"/>
        <dbReference type="ChEBI" id="CHEBI:64479"/>
        <dbReference type="ChEBI" id="CHEBI:78449"/>
        <dbReference type="ChEBI" id="CHEBI:78454"/>
        <dbReference type="ChEBI" id="CHEBI:78456"/>
    </reaction>
    <physiologicalReaction direction="left-to-right" evidence="50">
        <dbReference type="Rhea" id="RHEA:41821"/>
    </physiologicalReaction>
</comment>
<evidence type="ECO:0000256" key="1">
    <source>
        <dbReference type="ARBA" id="ARBA00001957"/>
    </source>
</evidence>
<comment type="catalytic activity">
    <reaction evidence="21">
        <text>(3R)-hydroxybutanoyl-[ACP] = (2E)-butenoyl-[ACP] + H2O</text>
        <dbReference type="Rhea" id="RHEA:41808"/>
        <dbReference type="Rhea" id="RHEA-COMP:9626"/>
        <dbReference type="Rhea" id="RHEA-COMP:9627"/>
        <dbReference type="ChEBI" id="CHEBI:15377"/>
        <dbReference type="ChEBI" id="CHEBI:78451"/>
        <dbReference type="ChEBI" id="CHEBI:78453"/>
    </reaction>
    <physiologicalReaction direction="left-to-right" evidence="21">
        <dbReference type="Rhea" id="RHEA:41809"/>
    </physiologicalReaction>
</comment>
<dbReference type="Pfam" id="PF00550">
    <property type="entry name" value="PP-binding"/>
    <property type="match status" value="2"/>
</dbReference>
<dbReference type="Pfam" id="PF08240">
    <property type="entry name" value="ADH_N"/>
    <property type="match status" value="2"/>
</dbReference>
<dbReference type="EMBL" id="JBHSQO010000017">
    <property type="protein sequence ID" value="MFC6091306.1"/>
    <property type="molecule type" value="Genomic_DNA"/>
</dbReference>
<evidence type="ECO:0000256" key="24">
    <source>
        <dbReference type="ARBA" id="ARBA00047394"/>
    </source>
</evidence>
<evidence type="ECO:0000256" key="46">
    <source>
        <dbReference type="ARBA" id="ARBA00049171"/>
    </source>
</evidence>
<evidence type="ECO:0000256" key="43">
    <source>
        <dbReference type="ARBA" id="ARBA00048935"/>
    </source>
</evidence>
<keyword evidence="11" id="KW-0511">Multifunctional enzyme</keyword>
<dbReference type="InterPro" id="IPR016039">
    <property type="entry name" value="Thiolase-like"/>
</dbReference>
<evidence type="ECO:0000256" key="45">
    <source>
        <dbReference type="ARBA" id="ARBA00049109"/>
    </source>
</evidence>
<dbReference type="InterPro" id="IPR014031">
    <property type="entry name" value="Ketoacyl_synth_C"/>
</dbReference>